<dbReference type="STRING" id="429701.A0A2G9HUR0"/>
<dbReference type="AlphaFoldDB" id="A0A2G9HUR0"/>
<comment type="caution">
    <text evidence="1">The sequence shown here is derived from an EMBL/GenBank/DDBJ whole genome shotgun (WGS) entry which is preliminary data.</text>
</comment>
<proteinExistence type="predicted"/>
<organism evidence="1 2">
    <name type="scientific">Handroanthus impetiginosus</name>
    <dbReference type="NCBI Taxonomy" id="429701"/>
    <lineage>
        <taxon>Eukaryota</taxon>
        <taxon>Viridiplantae</taxon>
        <taxon>Streptophyta</taxon>
        <taxon>Embryophyta</taxon>
        <taxon>Tracheophyta</taxon>
        <taxon>Spermatophyta</taxon>
        <taxon>Magnoliopsida</taxon>
        <taxon>eudicotyledons</taxon>
        <taxon>Gunneridae</taxon>
        <taxon>Pentapetalae</taxon>
        <taxon>asterids</taxon>
        <taxon>lamiids</taxon>
        <taxon>Lamiales</taxon>
        <taxon>Bignoniaceae</taxon>
        <taxon>Crescentiina</taxon>
        <taxon>Tabebuia alliance</taxon>
        <taxon>Handroanthus</taxon>
    </lineage>
</organism>
<evidence type="ECO:0000313" key="2">
    <source>
        <dbReference type="Proteomes" id="UP000231279"/>
    </source>
</evidence>
<dbReference type="EMBL" id="NKXS01000976">
    <property type="protein sequence ID" value="PIN21251.1"/>
    <property type="molecule type" value="Genomic_DNA"/>
</dbReference>
<dbReference type="PANTHER" id="PTHR34206">
    <property type="entry name" value="OS06G0193300 PROTEIN"/>
    <property type="match status" value="1"/>
</dbReference>
<gene>
    <name evidence="1" type="ORF">CDL12_06041</name>
</gene>
<dbReference type="OrthoDB" id="581210at2759"/>
<protein>
    <submittedName>
        <fullName evidence="1">Uncharacterized protein</fullName>
    </submittedName>
</protein>
<reference evidence="2" key="1">
    <citation type="journal article" date="2018" name="Gigascience">
        <title>Genome assembly of the Pink Ipe (Handroanthus impetiginosus, Bignoniaceae), a highly valued, ecologically keystone Neotropical timber forest tree.</title>
        <authorList>
            <person name="Silva-Junior O.B."/>
            <person name="Grattapaglia D."/>
            <person name="Novaes E."/>
            <person name="Collevatti R.G."/>
        </authorList>
    </citation>
    <scope>NUCLEOTIDE SEQUENCE [LARGE SCALE GENOMIC DNA]</scope>
    <source>
        <strain evidence="2">cv. UFG-1</strain>
    </source>
</reference>
<accession>A0A2G9HUR0</accession>
<name>A0A2G9HUR0_9LAMI</name>
<keyword evidence="2" id="KW-1185">Reference proteome</keyword>
<evidence type="ECO:0000313" key="1">
    <source>
        <dbReference type="EMBL" id="PIN21251.1"/>
    </source>
</evidence>
<dbReference type="Proteomes" id="UP000231279">
    <property type="component" value="Unassembled WGS sequence"/>
</dbReference>
<dbReference type="PANTHER" id="PTHR34206:SF1">
    <property type="entry name" value="OS10G0390701 PROTEIN"/>
    <property type="match status" value="1"/>
</dbReference>
<sequence length="121" mass="13647">MATRLSLCSSPMLLPKHSSSRGKTNGRLVVKCANNPTPVGLQRRSPHKNKVFEDRSVGIVCYKDENGEITCEGYDEGPRLYHQLSRFCYNTRDAEIIEILERCWLQVADENEFSNGDKGVA</sequence>